<dbReference type="EMBL" id="BARU01015561">
    <property type="protein sequence ID" value="GAH53100.1"/>
    <property type="molecule type" value="Genomic_DNA"/>
</dbReference>
<feature type="non-terminal residue" evidence="1">
    <location>
        <position position="1"/>
    </location>
</feature>
<proteinExistence type="predicted"/>
<feature type="non-terminal residue" evidence="1">
    <location>
        <position position="92"/>
    </location>
</feature>
<name>X1H7R6_9ZZZZ</name>
<protein>
    <submittedName>
        <fullName evidence="1">Uncharacterized protein</fullName>
    </submittedName>
</protein>
<sequence>LALALLARESHRRGEGSGTTPSEPVLICKVVPPDLQSLADSVDINVLRLDWEVSLPGRSREGSTQRARKVTSEKSWRVVYTLLASGPTSIKA</sequence>
<reference evidence="1" key="1">
    <citation type="journal article" date="2014" name="Front. Microbiol.">
        <title>High frequency of phylogenetically diverse reductive dehalogenase-homologous genes in deep subseafloor sedimentary metagenomes.</title>
        <authorList>
            <person name="Kawai M."/>
            <person name="Futagami T."/>
            <person name="Toyoda A."/>
            <person name="Takaki Y."/>
            <person name="Nishi S."/>
            <person name="Hori S."/>
            <person name="Arai W."/>
            <person name="Tsubouchi T."/>
            <person name="Morono Y."/>
            <person name="Uchiyama I."/>
            <person name="Ito T."/>
            <person name="Fujiyama A."/>
            <person name="Inagaki F."/>
            <person name="Takami H."/>
        </authorList>
    </citation>
    <scope>NUCLEOTIDE SEQUENCE</scope>
    <source>
        <strain evidence="1">Expedition CK06-06</strain>
    </source>
</reference>
<comment type="caution">
    <text evidence="1">The sequence shown here is derived from an EMBL/GenBank/DDBJ whole genome shotgun (WGS) entry which is preliminary data.</text>
</comment>
<organism evidence="1">
    <name type="scientific">marine sediment metagenome</name>
    <dbReference type="NCBI Taxonomy" id="412755"/>
    <lineage>
        <taxon>unclassified sequences</taxon>
        <taxon>metagenomes</taxon>
        <taxon>ecological metagenomes</taxon>
    </lineage>
</organism>
<gene>
    <name evidence="1" type="ORF">S03H2_26660</name>
</gene>
<dbReference type="AlphaFoldDB" id="X1H7R6"/>
<evidence type="ECO:0000313" key="1">
    <source>
        <dbReference type="EMBL" id="GAH53100.1"/>
    </source>
</evidence>
<accession>X1H7R6</accession>